<feature type="region of interest" description="Disordered" evidence="1">
    <location>
        <begin position="74"/>
        <end position="98"/>
    </location>
</feature>
<reference evidence="2 3" key="1">
    <citation type="submission" date="2015-01" db="EMBL/GenBank/DDBJ databases">
        <title>Evolution of Trichinella species and genotypes.</title>
        <authorList>
            <person name="Korhonen P.K."/>
            <person name="Edoardo P."/>
            <person name="Giuseppe L.R."/>
            <person name="Gasser R.B."/>
        </authorList>
    </citation>
    <scope>NUCLEOTIDE SEQUENCE [LARGE SCALE GENOMIC DNA]</scope>
    <source>
        <strain evidence="2">ISS1029</strain>
    </source>
</reference>
<sequence length="119" mass="13345">MADTLELCLVANNCFGMSCAFEGRAYKFQYEKQGCEGAISTNLDSHAYTQTLFMETCLLITTWHTRCNKFHRKAEGGSTKSIPENYDEEITAPSADPSPSVQFPVFRQVSNAMYSMYIG</sequence>
<evidence type="ECO:0000256" key="1">
    <source>
        <dbReference type="SAM" id="MobiDB-lite"/>
    </source>
</evidence>
<dbReference type="AlphaFoldDB" id="A0A0V1GUS1"/>
<accession>A0A0V1GUS1</accession>
<name>A0A0V1GUS1_9BILA</name>
<evidence type="ECO:0000313" key="2">
    <source>
        <dbReference type="EMBL" id="KRZ02152.1"/>
    </source>
</evidence>
<keyword evidence="3" id="KW-1185">Reference proteome</keyword>
<proteinExistence type="predicted"/>
<organism evidence="2 3">
    <name type="scientific">Trichinella zimbabwensis</name>
    <dbReference type="NCBI Taxonomy" id="268475"/>
    <lineage>
        <taxon>Eukaryota</taxon>
        <taxon>Metazoa</taxon>
        <taxon>Ecdysozoa</taxon>
        <taxon>Nematoda</taxon>
        <taxon>Enoplea</taxon>
        <taxon>Dorylaimia</taxon>
        <taxon>Trichinellida</taxon>
        <taxon>Trichinellidae</taxon>
        <taxon>Trichinella</taxon>
    </lineage>
</organism>
<evidence type="ECO:0000313" key="3">
    <source>
        <dbReference type="Proteomes" id="UP000055024"/>
    </source>
</evidence>
<dbReference type="OrthoDB" id="5935321at2759"/>
<dbReference type="Proteomes" id="UP000055024">
    <property type="component" value="Unassembled WGS sequence"/>
</dbReference>
<dbReference type="EMBL" id="JYDP01000241">
    <property type="protein sequence ID" value="KRZ02152.1"/>
    <property type="molecule type" value="Genomic_DNA"/>
</dbReference>
<protein>
    <submittedName>
        <fullName evidence="2">Uncharacterized protein</fullName>
    </submittedName>
</protein>
<comment type="caution">
    <text evidence="2">The sequence shown here is derived from an EMBL/GenBank/DDBJ whole genome shotgun (WGS) entry which is preliminary data.</text>
</comment>
<gene>
    <name evidence="2" type="ORF">T11_14593</name>
</gene>